<keyword evidence="1" id="KW-0418">Kinase</keyword>
<reference evidence="1 2" key="1">
    <citation type="submission" date="2019-09" db="EMBL/GenBank/DDBJ databases">
        <title>Geobacter sp. Red96, a novel strain isolated from paddy soil.</title>
        <authorList>
            <person name="Xu Z."/>
            <person name="Masuda Y."/>
            <person name="Itoh H."/>
            <person name="Senoo K."/>
        </authorList>
    </citation>
    <scope>NUCLEOTIDE SEQUENCE [LARGE SCALE GENOMIC DNA]</scope>
    <source>
        <strain evidence="1 2">Red96</strain>
    </source>
</reference>
<dbReference type="Gene3D" id="3.40.50.300">
    <property type="entry name" value="P-loop containing nucleotide triphosphate hydrolases"/>
    <property type="match status" value="1"/>
</dbReference>
<dbReference type="GO" id="GO:0016301">
    <property type="term" value="F:kinase activity"/>
    <property type="evidence" value="ECO:0007669"/>
    <property type="project" value="UniProtKB-KW"/>
</dbReference>
<dbReference type="Proteomes" id="UP000420562">
    <property type="component" value="Unassembled WGS sequence"/>
</dbReference>
<dbReference type="RefSeq" id="WP_151128994.1">
    <property type="nucleotide sequence ID" value="NZ_VZQZ01000008.1"/>
</dbReference>
<protein>
    <submittedName>
        <fullName evidence="1">Cytidylate kinase-like family protein</fullName>
    </submittedName>
</protein>
<dbReference type="InterPro" id="IPR027417">
    <property type="entry name" value="P-loop_NTPase"/>
</dbReference>
<name>A0A7J4ZPX5_9BACT</name>
<comment type="caution">
    <text evidence="1">The sequence shown here is derived from an EMBL/GenBank/DDBJ whole genome shotgun (WGS) entry which is preliminary data.</text>
</comment>
<keyword evidence="2" id="KW-1185">Reference proteome</keyword>
<proteinExistence type="predicted"/>
<dbReference type="EMBL" id="VZQZ01000008">
    <property type="protein sequence ID" value="KAB0664467.1"/>
    <property type="molecule type" value="Genomic_DNA"/>
</dbReference>
<dbReference type="AlphaFoldDB" id="A0A7J4ZPX5"/>
<sequence length="233" mass="26824">MPEKLLIPSVEMRLGSLLEFNRKRDMEASSPAGHKVRQTITISREFGCEAYPMAERLREIMEKKQGEPWVLLDKGLLDEVARDHNLSASVLNSLGEKSRFLDEILATFSSRWKSEKDHFRVLCRHVLSLAEQGNMIIVGRGSSIVTQPLKNCFHFRLFASPGFKVRSITRRMGVEAEEAEKIIAKQQKQRDNFIRDFLDRDAHDLGFYHLVFNNDKNNVETMARTIAEYLGAR</sequence>
<evidence type="ECO:0000313" key="1">
    <source>
        <dbReference type="EMBL" id="KAB0664467.1"/>
    </source>
</evidence>
<dbReference type="Pfam" id="PF13189">
    <property type="entry name" value="Cytidylate_kin2"/>
    <property type="match status" value="1"/>
</dbReference>
<accession>A0A7J4ZPX5</accession>
<gene>
    <name evidence="1" type="ORF">F6V25_13090</name>
</gene>
<organism evidence="1 2">
    <name type="scientific">Oryzomonas japonica</name>
    <dbReference type="NCBI Taxonomy" id="2603858"/>
    <lineage>
        <taxon>Bacteria</taxon>
        <taxon>Pseudomonadati</taxon>
        <taxon>Thermodesulfobacteriota</taxon>
        <taxon>Desulfuromonadia</taxon>
        <taxon>Geobacterales</taxon>
        <taxon>Geobacteraceae</taxon>
        <taxon>Oryzomonas</taxon>
    </lineage>
</organism>
<keyword evidence="1" id="KW-0808">Transferase</keyword>
<evidence type="ECO:0000313" key="2">
    <source>
        <dbReference type="Proteomes" id="UP000420562"/>
    </source>
</evidence>